<dbReference type="AlphaFoldDB" id="A0A7X3FL93"/>
<accession>A0A7X3FL93</accession>
<dbReference type="RefSeq" id="WP_157338228.1">
    <property type="nucleotide sequence ID" value="NZ_RHLK01000015.1"/>
</dbReference>
<protein>
    <submittedName>
        <fullName evidence="1">YheC/YheD family protein</fullName>
    </submittedName>
</protein>
<dbReference type="EMBL" id="RHLK01000015">
    <property type="protein sequence ID" value="MVP01805.1"/>
    <property type="molecule type" value="Genomic_DNA"/>
</dbReference>
<sequence length="248" mass="28830">MRRFVLSKWAKTVAVLRSSVVRPYIPATRVMTKDSLLAMLSKYKMVYVKPDNGTFGNGVMRVDYEAGKVQAYRYHHRTQVRKFARFDDLYTSLKAETRGRKYLVQKGIRMLKHHNNPFDLRVMVQSNLSGNWETTGVIGRVAHPTKIVTNYHNGGKLRSVEALLSPYLKKEERLRFEARLSKLGLDIAKAMKARYPGIVEVGVDVAVDHQLHPWVLEVNTRPDPYIFRALKDKRIFAKVLRYRRNNRL</sequence>
<evidence type="ECO:0000313" key="1">
    <source>
        <dbReference type="EMBL" id="MVP01805.1"/>
    </source>
</evidence>
<reference evidence="1 2" key="1">
    <citation type="journal article" date="2019" name="Microorganisms">
        <title>Paenibacillus lutrae sp. nov., A Chitinolytic Species Isolated from A River Otter in Castril Natural Park, Granada, Spain.</title>
        <authorList>
            <person name="Rodriguez M."/>
            <person name="Reina J.C."/>
            <person name="Bejar V."/>
            <person name="Llamas I."/>
        </authorList>
    </citation>
    <scope>NUCLEOTIDE SEQUENCE [LARGE SCALE GENOMIC DNA]</scope>
    <source>
        <strain evidence="1 2">N10</strain>
    </source>
</reference>
<keyword evidence="2" id="KW-1185">Reference proteome</keyword>
<dbReference type="InterPro" id="IPR026838">
    <property type="entry name" value="YheC/D"/>
</dbReference>
<name>A0A7X3FL93_9BACL</name>
<gene>
    <name evidence="1" type="ORF">EDM21_20115</name>
</gene>
<dbReference type="OrthoDB" id="7869153at2"/>
<proteinExistence type="predicted"/>
<dbReference type="Proteomes" id="UP000490800">
    <property type="component" value="Unassembled WGS sequence"/>
</dbReference>
<dbReference type="Gene3D" id="3.30.470.20">
    <property type="entry name" value="ATP-grasp fold, B domain"/>
    <property type="match status" value="1"/>
</dbReference>
<evidence type="ECO:0000313" key="2">
    <source>
        <dbReference type="Proteomes" id="UP000490800"/>
    </source>
</evidence>
<dbReference type="Pfam" id="PF14398">
    <property type="entry name" value="ATPgrasp_YheCD"/>
    <property type="match status" value="1"/>
</dbReference>
<comment type="caution">
    <text evidence="1">The sequence shown here is derived from an EMBL/GenBank/DDBJ whole genome shotgun (WGS) entry which is preliminary data.</text>
</comment>
<organism evidence="1 2">
    <name type="scientific">Paenibacillus lutrae</name>
    <dbReference type="NCBI Taxonomy" id="2078573"/>
    <lineage>
        <taxon>Bacteria</taxon>
        <taxon>Bacillati</taxon>
        <taxon>Bacillota</taxon>
        <taxon>Bacilli</taxon>
        <taxon>Bacillales</taxon>
        <taxon>Paenibacillaceae</taxon>
        <taxon>Paenibacillus</taxon>
    </lineage>
</organism>
<dbReference type="SUPFAM" id="SSF56059">
    <property type="entry name" value="Glutathione synthetase ATP-binding domain-like"/>
    <property type="match status" value="1"/>
</dbReference>